<comment type="subcellular location">
    <subcellularLocation>
        <location evidence="2">Secreted</location>
    </subcellularLocation>
</comment>
<dbReference type="RefSeq" id="WP_386844492.1">
    <property type="nucleotide sequence ID" value="NZ_JBHUMK010000031.1"/>
</dbReference>
<dbReference type="EMBL" id="JBHUMK010000031">
    <property type="protein sequence ID" value="MFD2609261.1"/>
    <property type="molecule type" value="Genomic_DNA"/>
</dbReference>
<evidence type="ECO:0000256" key="3">
    <source>
        <dbReference type="ARBA" id="ARBA00013279"/>
    </source>
</evidence>
<comment type="caution">
    <text evidence="11">The sequence shown here is derived from an EMBL/GenBank/DDBJ whole genome shotgun (WGS) entry which is preliminary data.</text>
</comment>
<dbReference type="Proteomes" id="UP001597475">
    <property type="component" value="Unassembled WGS sequence"/>
</dbReference>
<accession>A0ABW5P1Y1</accession>
<dbReference type="Pfam" id="PF24708">
    <property type="entry name" value="Lip_C"/>
    <property type="match status" value="1"/>
</dbReference>
<dbReference type="InterPro" id="IPR029058">
    <property type="entry name" value="AB_hydrolase_fold"/>
</dbReference>
<keyword evidence="7" id="KW-0443">Lipid metabolism</keyword>
<evidence type="ECO:0000256" key="1">
    <source>
        <dbReference type="ARBA" id="ARBA00001024"/>
    </source>
</evidence>
<feature type="region of interest" description="Disordered" evidence="8">
    <location>
        <begin position="38"/>
        <end position="86"/>
    </location>
</feature>
<evidence type="ECO:0000256" key="5">
    <source>
        <dbReference type="ARBA" id="ARBA00022729"/>
    </source>
</evidence>
<evidence type="ECO:0000259" key="10">
    <source>
        <dbReference type="Pfam" id="PF24708"/>
    </source>
</evidence>
<evidence type="ECO:0000313" key="12">
    <source>
        <dbReference type="Proteomes" id="UP001597475"/>
    </source>
</evidence>
<reference evidence="12" key="1">
    <citation type="journal article" date="2019" name="Int. J. Syst. Evol. Microbiol.">
        <title>The Global Catalogue of Microorganisms (GCM) 10K type strain sequencing project: providing services to taxonomists for standard genome sequencing and annotation.</title>
        <authorList>
            <consortium name="The Broad Institute Genomics Platform"/>
            <consortium name="The Broad Institute Genome Sequencing Center for Infectious Disease"/>
            <person name="Wu L."/>
            <person name="Ma J."/>
        </authorList>
    </citation>
    <scope>NUCLEOTIDE SEQUENCE [LARGE SCALE GENOMIC DNA]</scope>
    <source>
        <strain evidence="12">KCTC 33842</strain>
    </source>
</reference>
<evidence type="ECO:0000313" key="11">
    <source>
        <dbReference type="EMBL" id="MFD2609261.1"/>
    </source>
</evidence>
<dbReference type="InterPro" id="IPR056304">
    <property type="entry name" value="Lip-like_C"/>
</dbReference>
<evidence type="ECO:0000256" key="6">
    <source>
        <dbReference type="ARBA" id="ARBA00022801"/>
    </source>
</evidence>
<feature type="signal peptide" evidence="9">
    <location>
        <begin position="1"/>
        <end position="37"/>
    </location>
</feature>
<proteinExistence type="predicted"/>
<dbReference type="Gene3D" id="3.40.50.1820">
    <property type="entry name" value="alpha/beta hydrolase"/>
    <property type="match status" value="1"/>
</dbReference>
<sequence>MSRTRTARSSVRPASLTPLLGLTLLLAGCGQGTQTNAAHPVAGPVAGTADQHAQPGTYQTQKAARPAQTPEAGTPDPTTYLSATLPRPGLSAQSVNKDIPVVLVHGLGGFGRDEFLGHHYWGGLYDTQERLRAEGYQVYSASIGPISSNWDRAAELYAQIKGGCVDYGAAHSTAAGHTRSDPAKCYPGFYPAWDAQHPVNLIGHSMGGPTTLMLLNLLEDGSPADADGQNLYAGGRMGWVRSAMTVSGANSGSPAADNLLNTIPFLKDLLLSFAGAAGVTGNVGASVYNFDLGQWGITRQPGDTFKTYTERAFDPNNALWRTNDQAGYDLSVEGAAAMNRRIGGLPRGTRLFSWATADTYAGLLTGWQYPNVTMNPVMNITAYPYAWPLPPGLGNMTGKSALGTVTYDQTWWKNDGLVPVKVQHAPLGQPSEAYAAQPTRPGHWYMLGTLNGSDHIDIIGLFGLKDVTPFFRNQVTFLNSQ</sequence>
<evidence type="ECO:0000256" key="7">
    <source>
        <dbReference type="ARBA" id="ARBA00023098"/>
    </source>
</evidence>
<dbReference type="PANTHER" id="PTHR34043">
    <property type="entry name" value="ALPHA/BETA-HYDROLASES SUPERFAMILY PROTEIN"/>
    <property type="match status" value="1"/>
</dbReference>
<comment type="catalytic activity">
    <reaction evidence="1">
        <text>a triacylglycerol + H2O = a diacylglycerol + a fatty acid + H(+)</text>
        <dbReference type="Rhea" id="RHEA:12044"/>
        <dbReference type="ChEBI" id="CHEBI:15377"/>
        <dbReference type="ChEBI" id="CHEBI:15378"/>
        <dbReference type="ChEBI" id="CHEBI:17855"/>
        <dbReference type="ChEBI" id="CHEBI:18035"/>
        <dbReference type="ChEBI" id="CHEBI:28868"/>
        <dbReference type="EC" id="3.1.1.3"/>
    </reaction>
</comment>
<name>A0ABW5P1Y1_9DEIO</name>
<dbReference type="SUPFAM" id="SSF53474">
    <property type="entry name" value="alpha/beta-Hydrolases"/>
    <property type="match status" value="1"/>
</dbReference>
<keyword evidence="4" id="KW-0964">Secreted</keyword>
<dbReference type="PANTHER" id="PTHR34043:SF3">
    <property type="entry name" value="ALPHA_BETA-HYDROLASES SUPERFAMILY PROTEIN"/>
    <property type="match status" value="1"/>
</dbReference>
<evidence type="ECO:0000256" key="8">
    <source>
        <dbReference type="SAM" id="MobiDB-lite"/>
    </source>
</evidence>
<dbReference type="PROSITE" id="PS51257">
    <property type="entry name" value="PROKAR_LIPOPROTEIN"/>
    <property type="match status" value="1"/>
</dbReference>
<keyword evidence="12" id="KW-1185">Reference proteome</keyword>
<keyword evidence="6" id="KW-0378">Hydrolase</keyword>
<evidence type="ECO:0000256" key="9">
    <source>
        <dbReference type="SAM" id="SignalP"/>
    </source>
</evidence>
<dbReference type="EC" id="3.1.1.3" evidence="3"/>
<organism evidence="11 12">
    <name type="scientific">Deinococcus taklimakanensis</name>
    <dbReference type="NCBI Taxonomy" id="536443"/>
    <lineage>
        <taxon>Bacteria</taxon>
        <taxon>Thermotogati</taxon>
        <taxon>Deinococcota</taxon>
        <taxon>Deinococci</taxon>
        <taxon>Deinococcales</taxon>
        <taxon>Deinococcaceae</taxon>
        <taxon>Deinococcus</taxon>
    </lineage>
</organism>
<gene>
    <name evidence="11" type="ORF">ACFSR9_07395</name>
</gene>
<protein>
    <recommendedName>
        <fullName evidence="3">triacylglycerol lipase</fullName>
        <ecNumber evidence="3">3.1.1.3</ecNumber>
    </recommendedName>
</protein>
<evidence type="ECO:0000256" key="2">
    <source>
        <dbReference type="ARBA" id="ARBA00004613"/>
    </source>
</evidence>
<feature type="domain" description="Lipase-like C-terminal" evidence="10">
    <location>
        <begin position="99"/>
        <end position="461"/>
    </location>
</feature>
<feature type="chain" id="PRO_5045930138" description="triacylglycerol lipase" evidence="9">
    <location>
        <begin position="38"/>
        <end position="481"/>
    </location>
</feature>
<keyword evidence="5 9" id="KW-0732">Signal</keyword>
<evidence type="ECO:0000256" key="4">
    <source>
        <dbReference type="ARBA" id="ARBA00022525"/>
    </source>
</evidence>